<proteinExistence type="predicted"/>
<evidence type="ECO:0000256" key="1">
    <source>
        <dbReference type="SAM" id="MobiDB-lite"/>
    </source>
</evidence>
<evidence type="ECO:0000313" key="2">
    <source>
        <dbReference type="Proteomes" id="UP000095280"/>
    </source>
</evidence>
<name>A0A1I8F579_9PLAT</name>
<dbReference type="WBParaSite" id="maker-unitig_19718-snap-gene-0.1-mRNA-1">
    <property type="protein sequence ID" value="maker-unitig_19718-snap-gene-0.1-mRNA-1"/>
    <property type="gene ID" value="maker-unitig_19718-snap-gene-0.1"/>
</dbReference>
<protein>
    <submittedName>
        <fullName evidence="3">FGE-sulfatase domain-containing protein</fullName>
    </submittedName>
</protein>
<sequence>MMLLSDTTLPAERVIPGHKWVGQNWAGGHSTNLSLFVDLWYVEHNDYNFAAKTCTPREDVRPLHTRWSVPDPAGRLRRCHLPGLTFAFWSATTLTVATLAPTQPTRAAHRPASASASTPTLAGGLCLRRDQCAAMYTGGGRNRRRRRRRWRNRRRRPWQCPVANNKNSNNNVGCHHDTFDRRGRLDISTTATSTCHGEEAKTKRSRVRRGTDGGCRCAIHCLNGGHSGLGQLQVQLHLRLLRHQDARC</sequence>
<feature type="region of interest" description="Disordered" evidence="1">
    <location>
        <begin position="137"/>
        <end position="162"/>
    </location>
</feature>
<dbReference type="AlphaFoldDB" id="A0A1I8F579"/>
<dbReference type="Proteomes" id="UP000095280">
    <property type="component" value="Unplaced"/>
</dbReference>
<feature type="compositionally biased region" description="Basic residues" evidence="1">
    <location>
        <begin position="141"/>
        <end position="157"/>
    </location>
</feature>
<keyword evidence="2" id="KW-1185">Reference proteome</keyword>
<organism evidence="2 3">
    <name type="scientific">Macrostomum lignano</name>
    <dbReference type="NCBI Taxonomy" id="282301"/>
    <lineage>
        <taxon>Eukaryota</taxon>
        <taxon>Metazoa</taxon>
        <taxon>Spiralia</taxon>
        <taxon>Lophotrochozoa</taxon>
        <taxon>Platyhelminthes</taxon>
        <taxon>Rhabditophora</taxon>
        <taxon>Macrostomorpha</taxon>
        <taxon>Macrostomida</taxon>
        <taxon>Macrostomidae</taxon>
        <taxon>Macrostomum</taxon>
    </lineage>
</organism>
<evidence type="ECO:0000313" key="3">
    <source>
        <dbReference type="WBParaSite" id="maker-unitig_19718-snap-gene-0.1-mRNA-1"/>
    </source>
</evidence>
<reference evidence="3" key="1">
    <citation type="submission" date="2016-11" db="UniProtKB">
        <authorList>
            <consortium name="WormBaseParasite"/>
        </authorList>
    </citation>
    <scope>IDENTIFICATION</scope>
</reference>
<accession>A0A1I8F579</accession>